<reference evidence="1" key="1">
    <citation type="submission" date="2021-03" db="EMBL/GenBank/DDBJ databases">
        <title>Antimicrobial resistance genes in bacteria isolated from Japanese honey, and their potential for conferring macrolide and lincosamide resistance in the American foulbrood pathogen Paenibacillus larvae.</title>
        <authorList>
            <person name="Okamoto M."/>
            <person name="Kumagai M."/>
            <person name="Kanamori H."/>
            <person name="Takamatsu D."/>
        </authorList>
    </citation>
    <scope>NUCLEOTIDE SEQUENCE</scope>
    <source>
        <strain evidence="1">J40TS1</strain>
    </source>
</reference>
<dbReference type="EMBL" id="BOSE01000006">
    <property type="protein sequence ID" value="GIP17513.1"/>
    <property type="molecule type" value="Genomic_DNA"/>
</dbReference>
<dbReference type="AlphaFoldDB" id="A0A920CZI5"/>
<accession>A0A920CZI5</accession>
<sequence>MQINGSNSLNYTMLSKLSLCHSPNSGWVKTNIRKYEDINFNKTLNGWSADEIDSIDINCRISLFYWSQIP</sequence>
<proteinExistence type="predicted"/>
<protein>
    <submittedName>
        <fullName evidence="1">Uncharacterized protein</fullName>
    </submittedName>
</protein>
<name>A0A920CZI5_9BACL</name>
<dbReference type="Proteomes" id="UP000683139">
    <property type="component" value="Unassembled WGS sequence"/>
</dbReference>
<gene>
    <name evidence="1" type="ORF">J40TS1_31550</name>
</gene>
<evidence type="ECO:0000313" key="2">
    <source>
        <dbReference type="Proteomes" id="UP000683139"/>
    </source>
</evidence>
<keyword evidence="2" id="KW-1185">Reference proteome</keyword>
<evidence type="ECO:0000313" key="1">
    <source>
        <dbReference type="EMBL" id="GIP17513.1"/>
    </source>
</evidence>
<comment type="caution">
    <text evidence="1">The sequence shown here is derived from an EMBL/GenBank/DDBJ whole genome shotgun (WGS) entry which is preliminary data.</text>
</comment>
<organism evidence="1 2">
    <name type="scientific">Paenibacillus montaniterrae</name>
    <dbReference type="NCBI Taxonomy" id="429341"/>
    <lineage>
        <taxon>Bacteria</taxon>
        <taxon>Bacillati</taxon>
        <taxon>Bacillota</taxon>
        <taxon>Bacilli</taxon>
        <taxon>Bacillales</taxon>
        <taxon>Paenibacillaceae</taxon>
        <taxon>Paenibacillus</taxon>
    </lineage>
</organism>